<organism evidence="1 2">
    <name type="scientific">Pseudomonas helmanticensis</name>
    <dbReference type="NCBI Taxonomy" id="1471381"/>
    <lineage>
        <taxon>Bacteria</taxon>
        <taxon>Pseudomonadati</taxon>
        <taxon>Pseudomonadota</taxon>
        <taxon>Gammaproteobacteria</taxon>
        <taxon>Pseudomonadales</taxon>
        <taxon>Pseudomonadaceae</taxon>
        <taxon>Pseudomonas</taxon>
    </lineage>
</organism>
<proteinExistence type="predicted"/>
<protein>
    <submittedName>
        <fullName evidence="1">Uncharacterized protein</fullName>
    </submittedName>
</protein>
<gene>
    <name evidence="1" type="ORF">EDF87_107163</name>
</gene>
<dbReference type="EMBL" id="SOCQ01000007">
    <property type="protein sequence ID" value="TDV46746.1"/>
    <property type="molecule type" value="Genomic_DNA"/>
</dbReference>
<dbReference type="AlphaFoldDB" id="A0A4R7VCC0"/>
<evidence type="ECO:0000313" key="1">
    <source>
        <dbReference type="EMBL" id="TDV46746.1"/>
    </source>
</evidence>
<evidence type="ECO:0000313" key="2">
    <source>
        <dbReference type="Proteomes" id="UP000295804"/>
    </source>
</evidence>
<accession>A0A4R7VCC0</accession>
<dbReference type="Proteomes" id="UP000295804">
    <property type="component" value="Unassembled WGS sequence"/>
</dbReference>
<reference evidence="1 2" key="1">
    <citation type="submission" date="2019-03" db="EMBL/GenBank/DDBJ databases">
        <title>Genomic analyses of the natural microbiome of Caenorhabditis elegans.</title>
        <authorList>
            <person name="Samuel B."/>
        </authorList>
    </citation>
    <scope>NUCLEOTIDE SEQUENCE [LARGE SCALE GENOMIC DNA]</scope>
    <source>
        <strain evidence="1 2">BIGb0525</strain>
    </source>
</reference>
<sequence>MPGGAAQCCALDPVGSRYKGLRLAKSNGDIGT</sequence>
<name>A0A4R7VCC0_9PSED</name>
<comment type="caution">
    <text evidence="1">The sequence shown here is derived from an EMBL/GenBank/DDBJ whole genome shotgun (WGS) entry which is preliminary data.</text>
</comment>